<dbReference type="Gene3D" id="3.40.50.150">
    <property type="entry name" value="Vaccinia Virus protein VP39"/>
    <property type="match status" value="1"/>
</dbReference>
<dbReference type="AlphaFoldDB" id="B8IHE6"/>
<evidence type="ECO:0000313" key="2">
    <source>
        <dbReference type="EMBL" id="ACL61609.1"/>
    </source>
</evidence>
<keyword evidence="2" id="KW-0808">Transferase</keyword>
<dbReference type="GO" id="GO:0008757">
    <property type="term" value="F:S-adenosylmethionine-dependent methyltransferase activity"/>
    <property type="evidence" value="ECO:0007669"/>
    <property type="project" value="InterPro"/>
</dbReference>
<evidence type="ECO:0000313" key="3">
    <source>
        <dbReference type="Proteomes" id="UP000008207"/>
    </source>
</evidence>
<protein>
    <submittedName>
        <fullName evidence="2">Methyltransferase type 11</fullName>
    </submittedName>
</protein>
<keyword evidence="3" id="KW-1185">Reference proteome</keyword>
<dbReference type="Pfam" id="PF08241">
    <property type="entry name" value="Methyltransf_11"/>
    <property type="match status" value="1"/>
</dbReference>
<dbReference type="InterPro" id="IPR013216">
    <property type="entry name" value="Methyltransf_11"/>
</dbReference>
<dbReference type="eggNOG" id="COG2226">
    <property type="taxonomic scope" value="Bacteria"/>
</dbReference>
<dbReference type="InterPro" id="IPR050508">
    <property type="entry name" value="Methyltransf_Superfamily"/>
</dbReference>
<feature type="domain" description="Methyltransferase type 11" evidence="1">
    <location>
        <begin position="100"/>
        <end position="214"/>
    </location>
</feature>
<dbReference type="InterPro" id="IPR029063">
    <property type="entry name" value="SAM-dependent_MTases_sf"/>
</dbReference>
<dbReference type="EMBL" id="CP001349">
    <property type="protein sequence ID" value="ACL61609.1"/>
    <property type="molecule type" value="Genomic_DNA"/>
</dbReference>
<dbReference type="STRING" id="460265.Mnod_6864"/>
<gene>
    <name evidence="2" type="ordered locus">Mnod_6864</name>
</gene>
<dbReference type="KEGG" id="mno:Mnod_6864"/>
<name>B8IHE6_METNO</name>
<dbReference type="HOGENOM" id="CLU_066423_0_0_5"/>
<dbReference type="Proteomes" id="UP000008207">
    <property type="component" value="Chromosome"/>
</dbReference>
<evidence type="ECO:0000259" key="1">
    <source>
        <dbReference type="Pfam" id="PF08241"/>
    </source>
</evidence>
<dbReference type="PANTHER" id="PTHR42912:SF98">
    <property type="entry name" value="UNCHARACTERISED METHYLTRANSFERASE RV1498C"/>
    <property type="match status" value="1"/>
</dbReference>
<accession>B8IHE6</accession>
<dbReference type="CDD" id="cd02440">
    <property type="entry name" value="AdoMet_MTases"/>
    <property type="match status" value="1"/>
</dbReference>
<sequence length="307" mass="34464">MAALLHIASAAERLRIWLLSQKWFTSHLLPVLPRWLRWGLRTVYLAPIDLIDRVMGRKTGVMPPRLHNCSGAVIDFEGSGKAAIKALEEVAGLTPSSKVLDIGCGYGRLAAAMAGYLDAHGSYDGLDIIPDAIRWCEANIKNSHSNLHFQLADVYNKEYNPKGRLRADQYQLPYEDNSFDVIVLVSVFTHMVPSEFNRYVSEIARVLKPTGQCAASYALITDQSRRLMMTATSSLQFKHFMGTHWVMSKKVPELAVAFEESYVREVYAKNGLVYDFYPGYWCGQPSRWARDSGTGEQDVLVARHAST</sequence>
<dbReference type="PANTHER" id="PTHR42912">
    <property type="entry name" value="METHYLTRANSFERASE"/>
    <property type="match status" value="1"/>
</dbReference>
<proteinExistence type="predicted"/>
<organism evidence="2 3">
    <name type="scientific">Methylobacterium nodulans (strain LMG 21967 / CNCM I-2342 / ORS 2060)</name>
    <dbReference type="NCBI Taxonomy" id="460265"/>
    <lineage>
        <taxon>Bacteria</taxon>
        <taxon>Pseudomonadati</taxon>
        <taxon>Pseudomonadota</taxon>
        <taxon>Alphaproteobacteria</taxon>
        <taxon>Hyphomicrobiales</taxon>
        <taxon>Methylobacteriaceae</taxon>
        <taxon>Methylobacterium</taxon>
    </lineage>
</organism>
<dbReference type="GO" id="GO:0032259">
    <property type="term" value="P:methylation"/>
    <property type="evidence" value="ECO:0007669"/>
    <property type="project" value="UniProtKB-KW"/>
</dbReference>
<dbReference type="RefSeq" id="WP_015933174.1">
    <property type="nucleotide sequence ID" value="NC_011894.1"/>
</dbReference>
<reference evidence="2 3" key="1">
    <citation type="submission" date="2009-01" db="EMBL/GenBank/DDBJ databases">
        <title>Complete sequence of chromosome of Methylobacterium nodulans ORS 2060.</title>
        <authorList>
            <consortium name="US DOE Joint Genome Institute"/>
            <person name="Lucas S."/>
            <person name="Copeland A."/>
            <person name="Lapidus A."/>
            <person name="Glavina del Rio T."/>
            <person name="Dalin E."/>
            <person name="Tice H."/>
            <person name="Bruce D."/>
            <person name="Goodwin L."/>
            <person name="Pitluck S."/>
            <person name="Sims D."/>
            <person name="Brettin T."/>
            <person name="Detter J.C."/>
            <person name="Han C."/>
            <person name="Larimer F."/>
            <person name="Land M."/>
            <person name="Hauser L."/>
            <person name="Kyrpides N."/>
            <person name="Ivanova N."/>
            <person name="Marx C.J."/>
            <person name="Richardson P."/>
        </authorList>
    </citation>
    <scope>NUCLEOTIDE SEQUENCE [LARGE SCALE GENOMIC DNA]</scope>
    <source>
        <strain evidence="3">LMG 21967 / CNCM I-2342 / ORS 2060</strain>
    </source>
</reference>
<dbReference type="SUPFAM" id="SSF53335">
    <property type="entry name" value="S-adenosyl-L-methionine-dependent methyltransferases"/>
    <property type="match status" value="1"/>
</dbReference>
<keyword evidence="2" id="KW-0489">Methyltransferase</keyword>
<dbReference type="OrthoDB" id="1853779at2"/>